<dbReference type="InterPro" id="IPR005119">
    <property type="entry name" value="LysR_subst-bd"/>
</dbReference>
<dbReference type="PANTHER" id="PTHR30419">
    <property type="entry name" value="HTH-TYPE TRANSCRIPTIONAL REGULATOR YBHD"/>
    <property type="match status" value="1"/>
</dbReference>
<evidence type="ECO:0000256" key="4">
    <source>
        <dbReference type="ARBA" id="ARBA00023163"/>
    </source>
</evidence>
<dbReference type="InterPro" id="IPR000847">
    <property type="entry name" value="LysR_HTH_N"/>
</dbReference>
<dbReference type="InterPro" id="IPR036388">
    <property type="entry name" value="WH-like_DNA-bd_sf"/>
</dbReference>
<evidence type="ECO:0000256" key="1">
    <source>
        <dbReference type="ARBA" id="ARBA00009437"/>
    </source>
</evidence>
<comment type="caution">
    <text evidence="6">The sequence shown here is derived from an EMBL/GenBank/DDBJ whole genome shotgun (WGS) entry which is preliminary data.</text>
</comment>
<feature type="domain" description="HTH lysR-type" evidence="5">
    <location>
        <begin position="15"/>
        <end position="72"/>
    </location>
</feature>
<proteinExistence type="inferred from homology"/>
<dbReference type="Gene3D" id="3.40.190.290">
    <property type="match status" value="1"/>
</dbReference>
<evidence type="ECO:0000259" key="5">
    <source>
        <dbReference type="PROSITE" id="PS50931"/>
    </source>
</evidence>
<protein>
    <submittedName>
        <fullName evidence="6">LysR family transcriptional regulator</fullName>
    </submittedName>
</protein>
<dbReference type="EMBL" id="QEOB01000017">
    <property type="protein sequence ID" value="PVX75741.1"/>
    <property type="molecule type" value="Genomic_DNA"/>
</dbReference>
<name>A0ABX5KG78_9BURK</name>
<evidence type="ECO:0000256" key="3">
    <source>
        <dbReference type="ARBA" id="ARBA00023125"/>
    </source>
</evidence>
<dbReference type="PANTHER" id="PTHR30419:SF8">
    <property type="entry name" value="NITROGEN ASSIMILATION TRANSCRIPTIONAL ACTIVATOR-RELATED"/>
    <property type="match status" value="1"/>
</dbReference>
<sequence length="316" mass="34284">MQNDAPIDRFFRSGLKLAHLRILVALADLGQVTRVAAAFHVTQPAVSRQIAEIEQAMAVSVVNRVGNALELTAIGTVIVACGREILRHLELARRDVNALATGTGGHVRFGAVVTIPEPLTANAVQLFLRRAPAASLSFVEGTLDRLIKMLDEGELDIAIGRNRIPTAQTQLRQEALHSEPFVFVASAHHPLGQVDQAVEWDDLRNCRWITPLHGSPAYATLIETLSSHGIVPGASNVESSSLSLNVTLLTHGEFVAILPLSTARQHAMRGHMRILPLAPLEPLTEVVAYWRADALQGAGQLFVECLKEAGNEMRKD</sequence>
<dbReference type="Pfam" id="PF03466">
    <property type="entry name" value="LysR_substrate"/>
    <property type="match status" value="1"/>
</dbReference>
<dbReference type="Gene3D" id="1.10.10.10">
    <property type="entry name" value="Winged helix-like DNA-binding domain superfamily/Winged helix DNA-binding domain"/>
    <property type="match status" value="1"/>
</dbReference>
<dbReference type="PROSITE" id="PS50931">
    <property type="entry name" value="HTH_LYSR"/>
    <property type="match status" value="1"/>
</dbReference>
<keyword evidence="4" id="KW-0804">Transcription</keyword>
<dbReference type="RefSeq" id="WP_112173789.1">
    <property type="nucleotide sequence ID" value="NZ_CAJZAT010000169.1"/>
</dbReference>
<accession>A0ABX5KG78</accession>
<keyword evidence="7" id="KW-1185">Reference proteome</keyword>
<dbReference type="InterPro" id="IPR050950">
    <property type="entry name" value="HTH-type_LysR_regulators"/>
</dbReference>
<dbReference type="InterPro" id="IPR036390">
    <property type="entry name" value="WH_DNA-bd_sf"/>
</dbReference>
<keyword evidence="3" id="KW-0238">DNA-binding</keyword>
<evidence type="ECO:0000256" key="2">
    <source>
        <dbReference type="ARBA" id="ARBA00023015"/>
    </source>
</evidence>
<evidence type="ECO:0000313" key="7">
    <source>
        <dbReference type="Proteomes" id="UP000245712"/>
    </source>
</evidence>
<dbReference type="SUPFAM" id="SSF53850">
    <property type="entry name" value="Periplasmic binding protein-like II"/>
    <property type="match status" value="1"/>
</dbReference>
<gene>
    <name evidence="6" type="ORF">C7402_117153</name>
</gene>
<keyword evidence="2" id="KW-0805">Transcription regulation</keyword>
<dbReference type="Pfam" id="PF00126">
    <property type="entry name" value="HTH_1"/>
    <property type="match status" value="1"/>
</dbReference>
<reference evidence="6 7" key="1">
    <citation type="submission" date="2018-05" db="EMBL/GenBank/DDBJ databases">
        <title>Genomic Encyclopedia of Type Strains, Phase IV (KMG-V): Genome sequencing to study the core and pangenomes of soil and plant-associated prokaryotes.</title>
        <authorList>
            <person name="Whitman W."/>
        </authorList>
    </citation>
    <scope>NUCLEOTIDE SEQUENCE [LARGE SCALE GENOMIC DNA]</scope>
    <source>
        <strain evidence="6 7">SCZa-39</strain>
    </source>
</reference>
<comment type="similarity">
    <text evidence="1">Belongs to the LysR transcriptional regulatory family.</text>
</comment>
<dbReference type="SUPFAM" id="SSF46785">
    <property type="entry name" value="Winged helix' DNA-binding domain"/>
    <property type="match status" value="1"/>
</dbReference>
<evidence type="ECO:0000313" key="6">
    <source>
        <dbReference type="EMBL" id="PVX75741.1"/>
    </source>
</evidence>
<organism evidence="6 7">
    <name type="scientific">Paraburkholderia unamae</name>
    <dbReference type="NCBI Taxonomy" id="219649"/>
    <lineage>
        <taxon>Bacteria</taxon>
        <taxon>Pseudomonadati</taxon>
        <taxon>Pseudomonadota</taxon>
        <taxon>Betaproteobacteria</taxon>
        <taxon>Burkholderiales</taxon>
        <taxon>Burkholderiaceae</taxon>
        <taxon>Paraburkholderia</taxon>
    </lineage>
</organism>
<dbReference type="Proteomes" id="UP000245712">
    <property type="component" value="Unassembled WGS sequence"/>
</dbReference>